<dbReference type="GO" id="GO:0004803">
    <property type="term" value="F:transposase activity"/>
    <property type="evidence" value="ECO:0007669"/>
    <property type="project" value="InterPro"/>
</dbReference>
<dbReference type="AlphaFoldDB" id="A0A2W2G4N9"/>
<dbReference type="Pfam" id="PF01609">
    <property type="entry name" value="DDE_Tnp_1"/>
    <property type="match status" value="1"/>
</dbReference>
<sequence length="280" mass="32025">MRRRRYPSDTTTAEWALIEPLLPPPACQSPYGGRPEVHPRREIVDAIRYVCDNGIKWRALPSDFPPWSTCYKWFAKWARTGLLARVRDALVEQIRQRAGRCARPVTIIVDSQSVKAAETVAKADRGYDPAKKINGTKRHIAVDTRGLLLNAIVTAADLPDRAVARDMLTRLRLLHPQITLVWADSAYGGELVEWARTRLCLTLKIVSQPRDQPGFVVLPRRWIVERTLSWIMRARRNCRDYERLASHSEAFLNWTAITLMTRRLTRKRPSRTQSPAALAA</sequence>
<organism evidence="3 4">
    <name type="scientific">Nonomuraea aridisoli</name>
    <dbReference type="NCBI Taxonomy" id="2070368"/>
    <lineage>
        <taxon>Bacteria</taxon>
        <taxon>Bacillati</taxon>
        <taxon>Actinomycetota</taxon>
        <taxon>Actinomycetes</taxon>
        <taxon>Streptosporangiales</taxon>
        <taxon>Streptosporangiaceae</taxon>
        <taxon>Nonomuraea</taxon>
    </lineage>
</organism>
<evidence type="ECO:0000313" key="3">
    <source>
        <dbReference type="EMBL" id="PZG21844.1"/>
    </source>
</evidence>
<dbReference type="EMBL" id="POUD01000013">
    <property type="protein sequence ID" value="PZG21844.1"/>
    <property type="molecule type" value="Genomic_DNA"/>
</dbReference>
<comment type="caution">
    <text evidence="3">The sequence shown here is derived from an EMBL/GenBank/DDBJ whole genome shotgun (WGS) entry which is preliminary data.</text>
</comment>
<dbReference type="InterPro" id="IPR002559">
    <property type="entry name" value="Transposase_11"/>
</dbReference>
<dbReference type="PANTHER" id="PTHR30007:SF0">
    <property type="entry name" value="TRANSPOSASE"/>
    <property type="match status" value="1"/>
</dbReference>
<dbReference type="GO" id="GO:0003677">
    <property type="term" value="F:DNA binding"/>
    <property type="evidence" value="ECO:0007669"/>
    <property type="project" value="InterPro"/>
</dbReference>
<dbReference type="Proteomes" id="UP000249304">
    <property type="component" value="Unassembled WGS sequence"/>
</dbReference>
<evidence type="ECO:0000313" key="4">
    <source>
        <dbReference type="Proteomes" id="UP000249304"/>
    </source>
</evidence>
<dbReference type="PANTHER" id="PTHR30007">
    <property type="entry name" value="PHP DOMAIN PROTEIN"/>
    <property type="match status" value="1"/>
</dbReference>
<dbReference type="InterPro" id="IPR025161">
    <property type="entry name" value="IS402-like_dom"/>
</dbReference>
<feature type="domain" description="Insertion element IS402-like" evidence="2">
    <location>
        <begin position="12"/>
        <end position="86"/>
    </location>
</feature>
<proteinExistence type="predicted"/>
<evidence type="ECO:0000259" key="1">
    <source>
        <dbReference type="Pfam" id="PF01609"/>
    </source>
</evidence>
<name>A0A2W2G4N9_9ACTN</name>
<protein>
    <submittedName>
        <fullName evidence="3">IS5/IS1182 family transposase IS4811</fullName>
    </submittedName>
</protein>
<evidence type="ECO:0000259" key="2">
    <source>
        <dbReference type="Pfam" id="PF13340"/>
    </source>
</evidence>
<dbReference type="Pfam" id="PF13340">
    <property type="entry name" value="DUF4096"/>
    <property type="match status" value="1"/>
</dbReference>
<dbReference type="GO" id="GO:0006313">
    <property type="term" value="P:DNA transposition"/>
    <property type="evidence" value="ECO:0007669"/>
    <property type="project" value="InterPro"/>
</dbReference>
<gene>
    <name evidence="3" type="ORF">C1J01_05300</name>
</gene>
<keyword evidence="4" id="KW-1185">Reference proteome</keyword>
<dbReference type="OrthoDB" id="3335835at2"/>
<reference evidence="3 4" key="1">
    <citation type="submission" date="2018-01" db="EMBL/GenBank/DDBJ databases">
        <title>Draft genome sequence of Nonomuraea sp. KC333.</title>
        <authorList>
            <person name="Sahin N."/>
            <person name="Saygin H."/>
            <person name="Ay H."/>
        </authorList>
    </citation>
    <scope>NUCLEOTIDE SEQUENCE [LARGE SCALE GENOMIC DNA]</scope>
    <source>
        <strain evidence="3 4">KC333</strain>
    </source>
</reference>
<feature type="domain" description="Transposase IS4-like" evidence="1">
    <location>
        <begin position="104"/>
        <end position="255"/>
    </location>
</feature>
<dbReference type="NCBIfam" id="NF033580">
    <property type="entry name" value="transpos_IS5_3"/>
    <property type="match status" value="1"/>
</dbReference>
<accession>A0A2W2G4N9</accession>